<dbReference type="Proteomes" id="UP001286313">
    <property type="component" value="Unassembled WGS sequence"/>
</dbReference>
<name>A0AAE1F1F1_PETCI</name>
<protein>
    <submittedName>
        <fullName evidence="1">Uncharacterized protein</fullName>
    </submittedName>
</protein>
<gene>
    <name evidence="1" type="ORF">Pcinc_029200</name>
</gene>
<dbReference type="EMBL" id="JAWQEG010003648">
    <property type="protein sequence ID" value="KAK3865174.1"/>
    <property type="molecule type" value="Genomic_DNA"/>
</dbReference>
<proteinExistence type="predicted"/>
<keyword evidence="2" id="KW-1185">Reference proteome</keyword>
<evidence type="ECO:0000313" key="2">
    <source>
        <dbReference type="Proteomes" id="UP001286313"/>
    </source>
</evidence>
<reference evidence="1" key="1">
    <citation type="submission" date="2023-10" db="EMBL/GenBank/DDBJ databases">
        <title>Genome assemblies of two species of porcelain crab, Petrolisthes cinctipes and Petrolisthes manimaculis (Anomura: Porcellanidae).</title>
        <authorList>
            <person name="Angst P."/>
        </authorList>
    </citation>
    <scope>NUCLEOTIDE SEQUENCE</scope>
    <source>
        <strain evidence="1">PB745_01</strain>
        <tissue evidence="1">Gill</tissue>
    </source>
</reference>
<accession>A0AAE1F1F1</accession>
<evidence type="ECO:0000313" key="1">
    <source>
        <dbReference type="EMBL" id="KAK3865174.1"/>
    </source>
</evidence>
<sequence>MGSLQQELSQWVGHCGERHVECSPDLLHTQLSFGFLRGRSVHPLGKPRMSFRPSAVRDTQLLTVMSVREVKVGDSPLYHTRILPSLTPAWAGHSRTGVGGRDTRGGG</sequence>
<organism evidence="1 2">
    <name type="scientific">Petrolisthes cinctipes</name>
    <name type="common">Flat porcelain crab</name>
    <dbReference type="NCBI Taxonomy" id="88211"/>
    <lineage>
        <taxon>Eukaryota</taxon>
        <taxon>Metazoa</taxon>
        <taxon>Ecdysozoa</taxon>
        <taxon>Arthropoda</taxon>
        <taxon>Crustacea</taxon>
        <taxon>Multicrustacea</taxon>
        <taxon>Malacostraca</taxon>
        <taxon>Eumalacostraca</taxon>
        <taxon>Eucarida</taxon>
        <taxon>Decapoda</taxon>
        <taxon>Pleocyemata</taxon>
        <taxon>Anomura</taxon>
        <taxon>Galatheoidea</taxon>
        <taxon>Porcellanidae</taxon>
        <taxon>Petrolisthes</taxon>
    </lineage>
</organism>
<comment type="caution">
    <text evidence="1">The sequence shown here is derived from an EMBL/GenBank/DDBJ whole genome shotgun (WGS) entry which is preliminary data.</text>
</comment>
<dbReference type="AlphaFoldDB" id="A0AAE1F1F1"/>